<dbReference type="Ensembl" id="ENSCCAT00000033959.1">
    <property type="protein sequence ID" value="ENSCCAP00000016508.1"/>
    <property type="gene ID" value="ENSCCAG00000026052.1"/>
</dbReference>
<keyword evidence="2" id="KW-0449">Lipoprotein</keyword>
<organism evidence="4 5">
    <name type="scientific">Cebus imitator</name>
    <name type="common">Panamanian white-faced capuchin</name>
    <name type="synonym">Cebus capucinus imitator</name>
    <dbReference type="NCBI Taxonomy" id="2715852"/>
    <lineage>
        <taxon>Eukaryota</taxon>
        <taxon>Metazoa</taxon>
        <taxon>Chordata</taxon>
        <taxon>Craniata</taxon>
        <taxon>Vertebrata</taxon>
        <taxon>Euteleostomi</taxon>
        <taxon>Mammalia</taxon>
        <taxon>Eutheria</taxon>
        <taxon>Euarchontoglires</taxon>
        <taxon>Primates</taxon>
        <taxon>Haplorrhini</taxon>
        <taxon>Platyrrhini</taxon>
        <taxon>Cebidae</taxon>
        <taxon>Cebinae</taxon>
        <taxon>Cebus</taxon>
    </lineage>
</organism>
<reference evidence="4" key="2">
    <citation type="submission" date="2025-09" db="UniProtKB">
        <authorList>
            <consortium name="Ensembl"/>
        </authorList>
    </citation>
    <scope>IDENTIFICATION</scope>
</reference>
<feature type="domain" description="Snake toxin/toxin-like" evidence="3">
    <location>
        <begin position="7"/>
        <end position="87"/>
    </location>
</feature>
<dbReference type="Pfam" id="PF00087">
    <property type="entry name" value="Toxin_TOLIP"/>
    <property type="match status" value="1"/>
</dbReference>
<keyword evidence="2" id="KW-0472">Membrane</keyword>
<dbReference type="GO" id="GO:0007339">
    <property type="term" value="P:binding of sperm to zona pellucida"/>
    <property type="evidence" value="ECO:0007669"/>
    <property type="project" value="TreeGrafter"/>
</dbReference>
<gene>
    <name evidence="4" type="primary">LY6K</name>
</gene>
<keyword evidence="2" id="KW-0325">Glycoprotein</keyword>
<dbReference type="STRING" id="9516.ENSCCAP00000016508"/>
<keyword evidence="5" id="KW-1185">Reference proteome</keyword>
<proteinExistence type="predicted"/>
<evidence type="ECO:0000256" key="1">
    <source>
        <dbReference type="ARBA" id="ARBA00004609"/>
    </source>
</evidence>
<dbReference type="PANTHER" id="PTHR15049">
    <property type="entry name" value="GLYCOSYL-PHOSPHATIDYLINOSITOL-ANCHORED MOLECULE-LIKE PROTEIN-RELATED"/>
    <property type="match status" value="1"/>
</dbReference>
<dbReference type="OMA" id="MPFFYLK"/>
<evidence type="ECO:0000313" key="5">
    <source>
        <dbReference type="Proteomes" id="UP000233040"/>
    </source>
</evidence>
<evidence type="ECO:0000259" key="3">
    <source>
        <dbReference type="Pfam" id="PF00087"/>
    </source>
</evidence>
<dbReference type="GO" id="GO:0001669">
    <property type="term" value="C:acrosomal vesicle"/>
    <property type="evidence" value="ECO:0007669"/>
    <property type="project" value="TreeGrafter"/>
</dbReference>
<sequence length="131" mass="14741">VGEDRIWCHVCERENTFECENPRMCKVEETYCVLAAVKIFPRFFLISKQCSAYCAAIERPKPAQKPFLLEAPMPFFYLKCCKVRYCNLNGPSVNLSVFKDYVESSSKRSCGRLGLTALLLLASTAAGLSLP</sequence>
<comment type="subcellular location">
    <subcellularLocation>
        <location evidence="1">Cell membrane</location>
        <topology evidence="1">Lipid-anchor</topology>
        <topology evidence="1">GPI-anchor</topology>
    </subcellularLocation>
</comment>
<dbReference type="InterPro" id="IPR052874">
    <property type="entry name" value="Sperm-ZP_regulatory"/>
</dbReference>
<dbReference type="PANTHER" id="PTHR15049:SF1">
    <property type="entry name" value="LYMPHOCYTE ANTIGEN 6K"/>
    <property type="match status" value="1"/>
</dbReference>
<evidence type="ECO:0000313" key="4">
    <source>
        <dbReference type="Ensembl" id="ENSCCAP00000016508.1"/>
    </source>
</evidence>
<dbReference type="AlphaFoldDB" id="A0A2K5QKU0"/>
<dbReference type="GO" id="GO:0098552">
    <property type="term" value="C:side of membrane"/>
    <property type="evidence" value="ECO:0007669"/>
    <property type="project" value="UniProtKB-KW"/>
</dbReference>
<dbReference type="CDD" id="cd23550">
    <property type="entry name" value="TFP_LU_ECD_Ly6K"/>
    <property type="match status" value="1"/>
</dbReference>
<keyword evidence="2" id="KW-0336">GPI-anchor</keyword>
<reference evidence="4" key="1">
    <citation type="submission" date="2025-08" db="UniProtKB">
        <authorList>
            <consortium name="Ensembl"/>
        </authorList>
    </citation>
    <scope>IDENTIFICATION</scope>
</reference>
<dbReference type="InterPro" id="IPR035076">
    <property type="entry name" value="Toxin/TOLIP"/>
</dbReference>
<dbReference type="InterPro" id="IPR045860">
    <property type="entry name" value="Snake_toxin-like_sf"/>
</dbReference>
<dbReference type="FunFam" id="2.10.60.10:FF:000031">
    <property type="entry name" value="Lymphocyte antigen 6 family member K"/>
    <property type="match status" value="1"/>
</dbReference>
<dbReference type="Gene3D" id="2.10.60.10">
    <property type="entry name" value="CD59"/>
    <property type="match status" value="1"/>
</dbReference>
<dbReference type="Proteomes" id="UP000233040">
    <property type="component" value="Unassembled WGS sequence"/>
</dbReference>
<accession>A0A2K5QKU0</accession>
<protein>
    <submittedName>
        <fullName evidence="4">Lymphocyte antigen 6 family member K</fullName>
    </submittedName>
</protein>
<evidence type="ECO:0000256" key="2">
    <source>
        <dbReference type="ARBA" id="ARBA00022622"/>
    </source>
</evidence>
<dbReference type="GeneTree" id="ENSGT00940000159966"/>
<dbReference type="GO" id="GO:0005886">
    <property type="term" value="C:plasma membrane"/>
    <property type="evidence" value="ECO:0007669"/>
    <property type="project" value="UniProtKB-SubCell"/>
</dbReference>
<dbReference type="SUPFAM" id="SSF57302">
    <property type="entry name" value="Snake toxin-like"/>
    <property type="match status" value="1"/>
</dbReference>
<name>A0A2K5QKU0_CEBIM</name>